<dbReference type="GO" id="GO:0006790">
    <property type="term" value="P:sulfur compound metabolic process"/>
    <property type="evidence" value="ECO:0007669"/>
    <property type="project" value="TreeGrafter"/>
</dbReference>
<organism evidence="4 5">
    <name type="scientific">Nakamurella leprariae</name>
    <dbReference type="NCBI Taxonomy" id="2803911"/>
    <lineage>
        <taxon>Bacteria</taxon>
        <taxon>Bacillati</taxon>
        <taxon>Actinomycetota</taxon>
        <taxon>Actinomycetes</taxon>
        <taxon>Nakamurellales</taxon>
        <taxon>Nakamurellaceae</taxon>
        <taxon>Nakamurella</taxon>
    </lineage>
</organism>
<dbReference type="GO" id="GO:0008482">
    <property type="term" value="F:sulfite oxidase activity"/>
    <property type="evidence" value="ECO:0007669"/>
    <property type="project" value="TreeGrafter"/>
</dbReference>
<dbReference type="AlphaFoldDB" id="A0A938YD09"/>
<keyword evidence="2" id="KW-0812">Transmembrane</keyword>
<dbReference type="GO" id="GO:0043546">
    <property type="term" value="F:molybdopterin cofactor binding"/>
    <property type="evidence" value="ECO:0007669"/>
    <property type="project" value="TreeGrafter"/>
</dbReference>
<keyword evidence="2" id="KW-0472">Membrane</keyword>
<evidence type="ECO:0000259" key="3">
    <source>
        <dbReference type="Pfam" id="PF00174"/>
    </source>
</evidence>
<feature type="transmembrane region" description="Helical" evidence="2">
    <location>
        <begin position="119"/>
        <end position="138"/>
    </location>
</feature>
<keyword evidence="5" id="KW-1185">Reference proteome</keyword>
<gene>
    <name evidence="4" type="ORF">JL106_08570</name>
</gene>
<feature type="transmembrane region" description="Helical" evidence="2">
    <location>
        <begin position="168"/>
        <end position="187"/>
    </location>
</feature>
<dbReference type="SUPFAM" id="SSF81296">
    <property type="entry name" value="E set domains"/>
    <property type="match status" value="1"/>
</dbReference>
<dbReference type="GO" id="GO:0020037">
    <property type="term" value="F:heme binding"/>
    <property type="evidence" value="ECO:0007669"/>
    <property type="project" value="TreeGrafter"/>
</dbReference>
<dbReference type="InterPro" id="IPR000572">
    <property type="entry name" value="OxRdtase_Mopterin-bd_dom"/>
</dbReference>
<feature type="transmembrane region" description="Helical" evidence="2">
    <location>
        <begin position="145"/>
        <end position="162"/>
    </location>
</feature>
<evidence type="ECO:0000313" key="5">
    <source>
        <dbReference type="Proteomes" id="UP000663792"/>
    </source>
</evidence>
<dbReference type="EMBL" id="JAERWK010000010">
    <property type="protein sequence ID" value="MBM9467331.1"/>
    <property type="molecule type" value="Genomic_DNA"/>
</dbReference>
<dbReference type="Gene3D" id="2.60.40.650">
    <property type="match status" value="1"/>
</dbReference>
<dbReference type="Gene3D" id="3.90.420.10">
    <property type="entry name" value="Oxidoreductase, molybdopterin-binding domain"/>
    <property type="match status" value="1"/>
</dbReference>
<dbReference type="InterPro" id="IPR014756">
    <property type="entry name" value="Ig_E-set"/>
</dbReference>
<feature type="transmembrane region" description="Helical" evidence="2">
    <location>
        <begin position="52"/>
        <end position="72"/>
    </location>
</feature>
<comment type="caution">
    <text evidence="4">The sequence shown here is derived from an EMBL/GenBank/DDBJ whole genome shotgun (WGS) entry which is preliminary data.</text>
</comment>
<dbReference type="Proteomes" id="UP000663792">
    <property type="component" value="Unassembled WGS sequence"/>
</dbReference>
<dbReference type="PANTHER" id="PTHR19372:SF7">
    <property type="entry name" value="SULFITE OXIDASE, MITOCHONDRIAL"/>
    <property type="match status" value="1"/>
</dbReference>
<proteinExistence type="predicted"/>
<feature type="transmembrane region" description="Helical" evidence="2">
    <location>
        <begin position="265"/>
        <end position="286"/>
    </location>
</feature>
<feature type="compositionally biased region" description="Basic and acidic residues" evidence="1">
    <location>
        <begin position="232"/>
        <end position="247"/>
    </location>
</feature>
<sequence>MHHGPAGIPVACAPVPPVLEAAVSFSVGTPPSSGSAPSTPVAPSGLWMPGRAAAVGLGLAAVALTLGVAELVAAGGQAVGLFGPAAAPLSALGAGFIDLTPGWLKDLAVSWFGVHDKTALRVGMGVVLVLAAAVIGLIGRRSPRIAAAVAAGLLVVAAVAVLTRADAAAFDLAPLIVGGTAGLWLLLSAWRRTALPPDVLAAARRRSADDGPVWSDDPDGSTAAGPPAGPGPRDRGGRVVLTGDRHPMGPVAGAGGGTGVDRRQFLRLAGSGAVVAVLAGAVSRLIPSGADVAASRAAFGLPVAGDLLPVPGTPLDVPGLASFITPNADFYRIDTAFTVPRMTTADWRLNVHGLVDSPFELTFDELVVMPSVERTITLTCVSNEVGGDLIGTARWQGVRIADVLARAGVRTADGPQGGPDCVLSTSVDGFTVTTPLQALTDGRDALLAYGMNGEPLPQEHGFPVRMVVPGLYGYVSATKWVVDLAVTRFERVSAFWSDRGWAEEGPIKLSSRIDVPRPLEPVPAGEVTIAGVAWAQHIGVAAVQVQIDGGDWQDAELSDAGTADTWRQWVYRWVDAPAGEHWLRCRATDAAGTVQTADVAPPAPDGSTGLDAVKLIVSP</sequence>
<protein>
    <submittedName>
        <fullName evidence="4">Molybdopterin-dependent oxidoreductase</fullName>
    </submittedName>
</protein>
<feature type="transmembrane region" description="Helical" evidence="2">
    <location>
        <begin position="79"/>
        <end position="99"/>
    </location>
</feature>
<name>A0A938YD09_9ACTN</name>
<dbReference type="InterPro" id="IPR036374">
    <property type="entry name" value="OxRdtase_Mopterin-bd_sf"/>
</dbReference>
<reference evidence="4" key="1">
    <citation type="submission" date="2021-01" db="EMBL/GenBank/DDBJ databases">
        <title>YIM 132084 draft genome.</title>
        <authorList>
            <person name="An D."/>
        </authorList>
    </citation>
    <scope>NUCLEOTIDE SEQUENCE</scope>
    <source>
        <strain evidence="4">YIM 132084</strain>
    </source>
</reference>
<evidence type="ECO:0000313" key="4">
    <source>
        <dbReference type="EMBL" id="MBM9467331.1"/>
    </source>
</evidence>
<keyword evidence="2" id="KW-1133">Transmembrane helix</keyword>
<feature type="domain" description="Oxidoreductase molybdopterin-binding" evidence="3">
    <location>
        <begin position="338"/>
        <end position="491"/>
    </location>
</feature>
<feature type="region of interest" description="Disordered" evidence="1">
    <location>
        <begin position="206"/>
        <end position="256"/>
    </location>
</feature>
<dbReference type="PANTHER" id="PTHR19372">
    <property type="entry name" value="SULFITE REDUCTASE"/>
    <property type="match status" value="1"/>
</dbReference>
<evidence type="ECO:0000256" key="2">
    <source>
        <dbReference type="SAM" id="Phobius"/>
    </source>
</evidence>
<accession>A0A938YD09</accession>
<dbReference type="SUPFAM" id="SSF56524">
    <property type="entry name" value="Oxidoreductase molybdopterin-binding domain"/>
    <property type="match status" value="1"/>
</dbReference>
<evidence type="ECO:0000256" key="1">
    <source>
        <dbReference type="SAM" id="MobiDB-lite"/>
    </source>
</evidence>
<dbReference type="Pfam" id="PF00174">
    <property type="entry name" value="Oxidored_molyb"/>
    <property type="match status" value="1"/>
</dbReference>